<keyword evidence="18" id="KW-1185">Reference proteome</keyword>
<dbReference type="EC" id="2.7.13.3" evidence="14"/>
<dbReference type="InterPro" id="IPR050428">
    <property type="entry name" value="TCS_sensor_his_kinase"/>
</dbReference>
<keyword evidence="6 14" id="KW-0808">Transferase</keyword>
<comment type="function">
    <text evidence="14">Member of a two-component regulatory system.</text>
</comment>
<keyword evidence="8 14" id="KW-0547">Nucleotide-binding</keyword>
<dbReference type="InterPro" id="IPR036097">
    <property type="entry name" value="HisK_dim/P_sf"/>
</dbReference>
<evidence type="ECO:0000256" key="2">
    <source>
        <dbReference type="ARBA" id="ARBA00004429"/>
    </source>
</evidence>
<feature type="domain" description="Histidine kinase" evidence="15">
    <location>
        <begin position="245"/>
        <end position="462"/>
    </location>
</feature>
<dbReference type="GO" id="GO:0000155">
    <property type="term" value="F:phosphorelay sensor kinase activity"/>
    <property type="evidence" value="ECO:0007669"/>
    <property type="project" value="InterPro"/>
</dbReference>
<dbReference type="Pfam" id="PF00512">
    <property type="entry name" value="HisKA"/>
    <property type="match status" value="1"/>
</dbReference>
<evidence type="ECO:0000256" key="14">
    <source>
        <dbReference type="RuleBase" id="RU364088"/>
    </source>
</evidence>
<dbReference type="PANTHER" id="PTHR45436">
    <property type="entry name" value="SENSOR HISTIDINE KINASE YKOH"/>
    <property type="match status" value="1"/>
</dbReference>
<evidence type="ECO:0000256" key="1">
    <source>
        <dbReference type="ARBA" id="ARBA00000085"/>
    </source>
</evidence>
<dbReference type="GO" id="GO:0005524">
    <property type="term" value="F:ATP binding"/>
    <property type="evidence" value="ECO:0007669"/>
    <property type="project" value="UniProtKB-KW"/>
</dbReference>
<dbReference type="InterPro" id="IPR048590">
    <property type="entry name" value="CusS-like_sensor"/>
</dbReference>
<keyword evidence="3 14" id="KW-1003">Cell membrane</keyword>
<dbReference type="OrthoDB" id="9786919at2"/>
<dbReference type="SUPFAM" id="SSF55874">
    <property type="entry name" value="ATPase domain of HSP90 chaperone/DNA topoisomerase II/histidine kinase"/>
    <property type="match status" value="1"/>
</dbReference>
<evidence type="ECO:0000259" key="16">
    <source>
        <dbReference type="PROSITE" id="PS50885"/>
    </source>
</evidence>
<organism evidence="17 18">
    <name type="scientific">Thauera propionica</name>
    <dbReference type="NCBI Taxonomy" id="2019431"/>
    <lineage>
        <taxon>Bacteria</taxon>
        <taxon>Pseudomonadati</taxon>
        <taxon>Pseudomonadota</taxon>
        <taxon>Betaproteobacteria</taxon>
        <taxon>Rhodocyclales</taxon>
        <taxon>Zoogloeaceae</taxon>
        <taxon>Thauera</taxon>
    </lineage>
</organism>
<sequence>MLKMSPRLSLTARLALLFALLTASLLIVVGVVLGRAVEAHFDELDAHELAGKLTLVGNLVREAGSDAGQHLDAAFAGQDTVGLLLRAADGTVLHAIQPGAFKPAHLAGAALMQGGEGWESGPRQFIGREIALDAGADAGGALRVAVALDISHHAHFLDEVRRGLWLGISGAALVAALLGWFAAHRGLAPLRRVTATARGLSAERLSQRLDETGAPAEVRDLVDAFNGMLERLESSFTRLSDFSADIAHELRTPVSNLMTQTEVALSRARSSEEYREVLASNLEEFERIARMVGDMLFLAQAENGRLPRPVETVALDHEIHALIEFYEALAEERQVRITLHGGACVTGDRLMLRRAVSNLLSNALRHTAAGGTIDILIENAVPSGNDAVTLSVSNTGDTIPPDQLPRIFDRFHRAGANRARHGEGAGLGLAITRSIVLAHGGDIAAISADGLTRFTITLPRATDARAPLSESSGAST</sequence>
<evidence type="ECO:0000313" key="18">
    <source>
        <dbReference type="Proteomes" id="UP000215181"/>
    </source>
</evidence>
<reference evidence="17 18" key="1">
    <citation type="submission" date="2017-07" db="EMBL/GenBank/DDBJ databases">
        <title>Thauera sp. KNDSS-Mac4 genome sequence and assembly.</title>
        <authorList>
            <person name="Mayilraj S."/>
        </authorList>
    </citation>
    <scope>NUCLEOTIDE SEQUENCE [LARGE SCALE GENOMIC DNA]</scope>
    <source>
        <strain evidence="17 18">KNDSS-Mac4</strain>
    </source>
</reference>
<keyword evidence="9 14" id="KW-0418">Kinase</keyword>
<dbReference type="Gene3D" id="6.10.340.10">
    <property type="match status" value="1"/>
</dbReference>
<evidence type="ECO:0000313" key="17">
    <source>
        <dbReference type="EMBL" id="OYD53613.1"/>
    </source>
</evidence>
<dbReference type="CDD" id="cd06225">
    <property type="entry name" value="HAMP"/>
    <property type="match status" value="1"/>
</dbReference>
<dbReference type="SUPFAM" id="SSF158472">
    <property type="entry name" value="HAMP domain-like"/>
    <property type="match status" value="1"/>
</dbReference>
<evidence type="ECO:0000256" key="9">
    <source>
        <dbReference type="ARBA" id="ARBA00022777"/>
    </source>
</evidence>
<dbReference type="EMBL" id="NOIH01000013">
    <property type="protein sequence ID" value="OYD53613.1"/>
    <property type="molecule type" value="Genomic_DNA"/>
</dbReference>
<evidence type="ECO:0000256" key="10">
    <source>
        <dbReference type="ARBA" id="ARBA00022840"/>
    </source>
</evidence>
<keyword evidence="13 14" id="KW-0472">Membrane</keyword>
<dbReference type="SMART" id="SM00304">
    <property type="entry name" value="HAMP"/>
    <property type="match status" value="1"/>
</dbReference>
<evidence type="ECO:0000256" key="6">
    <source>
        <dbReference type="ARBA" id="ARBA00022679"/>
    </source>
</evidence>
<feature type="domain" description="HAMP" evidence="16">
    <location>
        <begin position="184"/>
        <end position="237"/>
    </location>
</feature>
<dbReference type="SMART" id="SM00388">
    <property type="entry name" value="HisKA"/>
    <property type="match status" value="1"/>
</dbReference>
<dbReference type="Pfam" id="PF00672">
    <property type="entry name" value="HAMP"/>
    <property type="match status" value="1"/>
</dbReference>
<dbReference type="SUPFAM" id="SSF47384">
    <property type="entry name" value="Homodimeric domain of signal transducing histidine kinase"/>
    <property type="match status" value="1"/>
</dbReference>
<keyword evidence="4 14" id="KW-0997">Cell inner membrane</keyword>
<dbReference type="InterPro" id="IPR004358">
    <property type="entry name" value="Sig_transdc_His_kin-like_C"/>
</dbReference>
<comment type="caution">
    <text evidence="17">The sequence shown here is derived from an EMBL/GenBank/DDBJ whole genome shotgun (WGS) entry which is preliminary data.</text>
</comment>
<dbReference type="FunFam" id="3.30.565.10:FF:000006">
    <property type="entry name" value="Sensor histidine kinase WalK"/>
    <property type="match status" value="1"/>
</dbReference>
<evidence type="ECO:0000256" key="8">
    <source>
        <dbReference type="ARBA" id="ARBA00022741"/>
    </source>
</evidence>
<keyword evidence="11 14" id="KW-1133">Transmembrane helix</keyword>
<dbReference type="Gene3D" id="3.30.565.10">
    <property type="entry name" value="Histidine kinase-like ATPase, C-terminal domain"/>
    <property type="match status" value="1"/>
</dbReference>
<dbReference type="PROSITE" id="PS50109">
    <property type="entry name" value="HIS_KIN"/>
    <property type="match status" value="1"/>
</dbReference>
<dbReference type="GO" id="GO:0005886">
    <property type="term" value="C:plasma membrane"/>
    <property type="evidence" value="ECO:0007669"/>
    <property type="project" value="UniProtKB-SubCell"/>
</dbReference>
<keyword evidence="7 14" id="KW-0812">Transmembrane</keyword>
<dbReference type="PANTHER" id="PTHR45436:SF15">
    <property type="entry name" value="SENSOR HISTIDINE KINASE CUSS"/>
    <property type="match status" value="1"/>
</dbReference>
<feature type="transmembrane region" description="Helical" evidence="14">
    <location>
        <begin position="163"/>
        <end position="183"/>
    </location>
</feature>
<dbReference type="RefSeq" id="WP_094268658.1">
    <property type="nucleotide sequence ID" value="NZ_NOIH01000013.1"/>
</dbReference>
<evidence type="ECO:0000256" key="5">
    <source>
        <dbReference type="ARBA" id="ARBA00022553"/>
    </source>
</evidence>
<keyword evidence="12 14" id="KW-0902">Two-component regulatory system</keyword>
<gene>
    <name evidence="17" type="ORF">CGK74_11725</name>
</gene>
<comment type="catalytic activity">
    <reaction evidence="1 14">
        <text>ATP + protein L-histidine = ADP + protein N-phospho-L-histidine.</text>
        <dbReference type="EC" id="2.7.13.3"/>
    </reaction>
</comment>
<dbReference type="PROSITE" id="PS50885">
    <property type="entry name" value="HAMP"/>
    <property type="match status" value="1"/>
</dbReference>
<accession>A0A235EXV2</accession>
<dbReference type="InterPro" id="IPR003594">
    <property type="entry name" value="HATPase_dom"/>
</dbReference>
<evidence type="ECO:0000256" key="11">
    <source>
        <dbReference type="ARBA" id="ARBA00022989"/>
    </source>
</evidence>
<dbReference type="InterPro" id="IPR003661">
    <property type="entry name" value="HisK_dim/P_dom"/>
</dbReference>
<dbReference type="NCBIfam" id="TIGR01386">
    <property type="entry name" value="cztS_silS_copS"/>
    <property type="match status" value="1"/>
</dbReference>
<keyword evidence="10 14" id="KW-0067">ATP-binding</keyword>
<comment type="subcellular location">
    <subcellularLocation>
        <location evidence="2">Cell inner membrane</location>
        <topology evidence="2">Multi-pass membrane protein</topology>
    </subcellularLocation>
</comment>
<evidence type="ECO:0000256" key="7">
    <source>
        <dbReference type="ARBA" id="ARBA00022692"/>
    </source>
</evidence>
<keyword evidence="5" id="KW-0597">Phosphoprotein</keyword>
<dbReference type="InterPro" id="IPR006290">
    <property type="entry name" value="CztS_silS_copS"/>
</dbReference>
<dbReference type="Pfam" id="PF21085">
    <property type="entry name" value="CusS"/>
    <property type="match status" value="1"/>
</dbReference>
<dbReference type="InterPro" id="IPR003660">
    <property type="entry name" value="HAMP_dom"/>
</dbReference>
<dbReference type="FunFam" id="1.10.287.130:FF:000001">
    <property type="entry name" value="Two-component sensor histidine kinase"/>
    <property type="match status" value="1"/>
</dbReference>
<evidence type="ECO:0000256" key="3">
    <source>
        <dbReference type="ARBA" id="ARBA00022475"/>
    </source>
</evidence>
<dbReference type="InterPro" id="IPR036890">
    <property type="entry name" value="HATPase_C_sf"/>
</dbReference>
<dbReference type="CDD" id="cd00075">
    <property type="entry name" value="HATPase"/>
    <property type="match status" value="1"/>
</dbReference>
<dbReference type="AlphaFoldDB" id="A0A235EXV2"/>
<dbReference type="PRINTS" id="PR00344">
    <property type="entry name" value="BCTRLSENSOR"/>
</dbReference>
<dbReference type="InterPro" id="IPR005467">
    <property type="entry name" value="His_kinase_dom"/>
</dbReference>
<dbReference type="Proteomes" id="UP000215181">
    <property type="component" value="Unassembled WGS sequence"/>
</dbReference>
<evidence type="ECO:0000259" key="15">
    <source>
        <dbReference type="PROSITE" id="PS50109"/>
    </source>
</evidence>
<protein>
    <recommendedName>
        <fullName evidence="14">Sensor protein</fullName>
        <ecNumber evidence="14">2.7.13.3</ecNumber>
    </recommendedName>
</protein>
<dbReference type="CDD" id="cd00082">
    <property type="entry name" value="HisKA"/>
    <property type="match status" value="1"/>
</dbReference>
<evidence type="ECO:0000256" key="4">
    <source>
        <dbReference type="ARBA" id="ARBA00022519"/>
    </source>
</evidence>
<dbReference type="Gene3D" id="1.10.287.130">
    <property type="match status" value="1"/>
</dbReference>
<proteinExistence type="predicted"/>
<evidence type="ECO:0000256" key="12">
    <source>
        <dbReference type="ARBA" id="ARBA00023012"/>
    </source>
</evidence>
<dbReference type="SMART" id="SM00387">
    <property type="entry name" value="HATPase_c"/>
    <property type="match status" value="1"/>
</dbReference>
<name>A0A235EXV2_9RHOO</name>
<evidence type="ECO:0000256" key="13">
    <source>
        <dbReference type="ARBA" id="ARBA00023136"/>
    </source>
</evidence>
<dbReference type="Pfam" id="PF02518">
    <property type="entry name" value="HATPase_c"/>
    <property type="match status" value="1"/>
</dbReference>